<feature type="coiled-coil region" evidence="1">
    <location>
        <begin position="262"/>
        <end position="296"/>
    </location>
</feature>
<evidence type="ECO:0000256" key="1">
    <source>
        <dbReference type="SAM" id="Coils"/>
    </source>
</evidence>
<dbReference type="EMBL" id="BATL01000029">
    <property type="protein sequence ID" value="GAD75750.1"/>
    <property type="molecule type" value="Genomic_DNA"/>
</dbReference>
<dbReference type="AlphaFoldDB" id="U3APQ1"/>
<keyword evidence="1" id="KW-0175">Coiled coil</keyword>
<dbReference type="eggNOG" id="ENOG5032XGE">
    <property type="taxonomic scope" value="Bacteria"/>
</dbReference>
<protein>
    <recommendedName>
        <fullName evidence="4">Chromosome segregation ATPase</fullName>
    </recommendedName>
</protein>
<evidence type="ECO:0008006" key="4">
    <source>
        <dbReference type="Google" id="ProtNLM"/>
    </source>
</evidence>
<evidence type="ECO:0000313" key="2">
    <source>
        <dbReference type="EMBL" id="GAD75750.1"/>
    </source>
</evidence>
<name>U3APQ1_9VIBR</name>
<accession>U3APQ1</accession>
<gene>
    <name evidence="2" type="ORF">VAZ01S_029_00200</name>
</gene>
<dbReference type="Proteomes" id="UP000016567">
    <property type="component" value="Unassembled WGS sequence"/>
</dbReference>
<reference evidence="2 3" key="1">
    <citation type="submission" date="2013-09" db="EMBL/GenBank/DDBJ databases">
        <title>Whole genome shotgun sequence of Vibrio azureus NBRC 104587.</title>
        <authorList>
            <person name="Isaki S."/>
            <person name="Hosoyama A."/>
            <person name="Numata M."/>
            <person name="Hashimoto M."/>
            <person name="Hosoyama Y."/>
            <person name="Tsuchikane K."/>
            <person name="Noguchi M."/>
            <person name="Hirakata S."/>
            <person name="Ichikawa N."/>
            <person name="Ohji S."/>
            <person name="Yamazoe A."/>
            <person name="Fujita N."/>
        </authorList>
    </citation>
    <scope>NUCLEOTIDE SEQUENCE [LARGE SCALE GENOMIC DNA]</scope>
    <source>
        <strain evidence="2 3">NBRC 104587</strain>
    </source>
</reference>
<dbReference type="OrthoDB" id="6316113at2"/>
<sequence length="323" mass="38027">MKRFLYLGGFTVVVGLILLHNQPKAIEENRQARSALQFSATQQVEQSQPESTVKPGKKVATYQTKTEMNASDTHSPRGLVEQLGNSSGRSLIVAIKLFWQTCQTNYDCIQQLEGLKSHLSSERWALLANYFETNQTWQQQLSNLVFNQHQSLSSRVLELKRKANEVWGNSANILFADEFVLYDFSLQAEKLRDVSAQNYLPMFNHLMQTWKNEEHILGLNTPQAKYEKAISLISSQVSPNERKSLIQSLQNRYLNKTQISQIKQRQQQVFEQQKEIDEYQSRLEEFKHQLEQEYRAQPYSEKQNWEVYYQQRIEDFRRRFFEI</sequence>
<dbReference type="RefSeq" id="WP_021709506.1">
    <property type="nucleotide sequence ID" value="NZ_BAOB01000132.1"/>
</dbReference>
<comment type="caution">
    <text evidence="2">The sequence shown here is derived from an EMBL/GenBank/DDBJ whole genome shotgun (WGS) entry which is preliminary data.</text>
</comment>
<proteinExistence type="predicted"/>
<organism evidence="2 3">
    <name type="scientific">Vibrio azureus NBRC 104587</name>
    <dbReference type="NCBI Taxonomy" id="1219077"/>
    <lineage>
        <taxon>Bacteria</taxon>
        <taxon>Pseudomonadati</taxon>
        <taxon>Pseudomonadota</taxon>
        <taxon>Gammaproteobacteria</taxon>
        <taxon>Vibrionales</taxon>
        <taxon>Vibrionaceae</taxon>
        <taxon>Vibrio</taxon>
    </lineage>
</organism>
<keyword evidence="3" id="KW-1185">Reference proteome</keyword>
<evidence type="ECO:0000313" key="3">
    <source>
        <dbReference type="Proteomes" id="UP000016567"/>
    </source>
</evidence>